<dbReference type="EMBL" id="JACSQA010000005">
    <property type="protein sequence ID" value="MBD8026175.1"/>
    <property type="molecule type" value="Genomic_DNA"/>
</dbReference>
<evidence type="ECO:0000256" key="1">
    <source>
        <dbReference type="ARBA" id="ARBA00023002"/>
    </source>
</evidence>
<dbReference type="Proteomes" id="UP000640930">
    <property type="component" value="Unassembled WGS sequence"/>
</dbReference>
<dbReference type="Pfam" id="PF01494">
    <property type="entry name" value="FAD_binding_3"/>
    <property type="match status" value="1"/>
</dbReference>
<proteinExistence type="predicted"/>
<keyword evidence="4" id="KW-1185">Reference proteome</keyword>
<dbReference type="PANTHER" id="PTHR43476">
    <property type="entry name" value="3-(3-HYDROXY-PHENYL)PROPIONATE/3-HYDROXYCINNAMIC ACID HYDROXYLASE"/>
    <property type="match status" value="1"/>
</dbReference>
<gene>
    <name evidence="3" type="ORF">H9636_05835</name>
</gene>
<name>A0ABR8XA27_9BACL</name>
<dbReference type="GO" id="GO:0004497">
    <property type="term" value="F:monooxygenase activity"/>
    <property type="evidence" value="ECO:0007669"/>
    <property type="project" value="UniProtKB-KW"/>
</dbReference>
<feature type="domain" description="FAD-binding" evidence="2">
    <location>
        <begin position="4"/>
        <end position="318"/>
    </location>
</feature>
<organism evidence="3 4">
    <name type="scientific">Ureibacillus galli</name>
    <dbReference type="NCBI Taxonomy" id="2762222"/>
    <lineage>
        <taxon>Bacteria</taxon>
        <taxon>Bacillati</taxon>
        <taxon>Bacillota</taxon>
        <taxon>Bacilli</taxon>
        <taxon>Bacillales</taxon>
        <taxon>Caryophanaceae</taxon>
        <taxon>Ureibacillus</taxon>
    </lineage>
</organism>
<sequence length="360" mass="40433">MNLKTDVCIVGAGPGGALLAYLLAKQNISVILLERFKEVAKEFRGEHLNEEGEEILKKYGLLEKVEKLGMLRMERLEYWENGKLFKTVLPDPAIGHLGIHVPQSHLLTVLINEAKTFNEFSLMTSTTVIDLIKDNEGSVKGVKANQNGNEIFIESNLVIGADGRYSIVRKKAGIDVTVRKHGYDLLWAKIPAPIHWEPTIKMALIDGMQLSLFTQTNRFIQIGWNIPEGSFPSLIKQPFMPFIEKLIKAFPELESTVRSHIQSWRDFVLLDVHSNYAEQWGKKGVALIGDAVHTMTPTGAFGLNSAMKDADTLASVITEEKVSELELIQCSKQRKKEVARLQAIQIEKEQTFATQFVIYS</sequence>
<dbReference type="InterPro" id="IPR036188">
    <property type="entry name" value="FAD/NAD-bd_sf"/>
</dbReference>
<evidence type="ECO:0000259" key="2">
    <source>
        <dbReference type="Pfam" id="PF01494"/>
    </source>
</evidence>
<dbReference type="InterPro" id="IPR002938">
    <property type="entry name" value="FAD-bd"/>
</dbReference>
<protein>
    <submittedName>
        <fullName evidence="3">FAD-dependent monooxygenase</fullName>
    </submittedName>
</protein>
<keyword evidence="3" id="KW-0503">Monooxygenase</keyword>
<comment type="caution">
    <text evidence="3">The sequence shown here is derived from an EMBL/GenBank/DDBJ whole genome shotgun (WGS) entry which is preliminary data.</text>
</comment>
<dbReference type="RefSeq" id="WP_191706684.1">
    <property type="nucleotide sequence ID" value="NZ_JACSQA010000005.1"/>
</dbReference>
<evidence type="ECO:0000313" key="4">
    <source>
        <dbReference type="Proteomes" id="UP000640930"/>
    </source>
</evidence>
<keyword evidence="1" id="KW-0560">Oxidoreductase</keyword>
<accession>A0ABR8XA27</accession>
<dbReference type="Gene3D" id="3.50.50.60">
    <property type="entry name" value="FAD/NAD(P)-binding domain"/>
    <property type="match status" value="2"/>
</dbReference>
<evidence type="ECO:0000313" key="3">
    <source>
        <dbReference type="EMBL" id="MBD8026175.1"/>
    </source>
</evidence>
<dbReference type="SUPFAM" id="SSF51905">
    <property type="entry name" value="FAD/NAD(P)-binding domain"/>
    <property type="match status" value="1"/>
</dbReference>
<reference evidence="3 4" key="1">
    <citation type="submission" date="2020-08" db="EMBL/GenBank/DDBJ databases">
        <title>A Genomic Blueprint of the Chicken Gut Microbiome.</title>
        <authorList>
            <person name="Gilroy R."/>
            <person name="Ravi A."/>
            <person name="Getino M."/>
            <person name="Pursley I."/>
            <person name="Horton D.L."/>
            <person name="Alikhan N.-F."/>
            <person name="Baker D."/>
            <person name="Gharbi K."/>
            <person name="Hall N."/>
            <person name="Watson M."/>
            <person name="Adriaenssens E.M."/>
            <person name="Foster-Nyarko E."/>
            <person name="Jarju S."/>
            <person name="Secka A."/>
            <person name="Antonio M."/>
            <person name="Oren A."/>
            <person name="Chaudhuri R."/>
            <person name="La Ragione R.M."/>
            <person name="Hildebrand F."/>
            <person name="Pallen M.J."/>
        </authorList>
    </citation>
    <scope>NUCLEOTIDE SEQUENCE [LARGE SCALE GENOMIC DNA]</scope>
    <source>
        <strain evidence="3 4">Re31</strain>
    </source>
</reference>
<dbReference type="PRINTS" id="PR00420">
    <property type="entry name" value="RNGMNOXGNASE"/>
</dbReference>
<dbReference type="InterPro" id="IPR050631">
    <property type="entry name" value="PheA/TfdB_FAD_monoxygenase"/>
</dbReference>
<dbReference type="PANTHER" id="PTHR43476:SF5">
    <property type="entry name" value="FAD-DEPENDENT MONOOXYGENASE"/>
    <property type="match status" value="1"/>
</dbReference>